<feature type="region of interest" description="Disordered" evidence="1">
    <location>
        <begin position="77"/>
        <end position="106"/>
    </location>
</feature>
<proteinExistence type="predicted"/>
<dbReference type="Pfam" id="PF25597">
    <property type="entry name" value="SH3_retrovirus"/>
    <property type="match status" value="1"/>
</dbReference>
<organism evidence="4 5">
    <name type="scientific">Rubroshorea leprosula</name>
    <dbReference type="NCBI Taxonomy" id="152421"/>
    <lineage>
        <taxon>Eukaryota</taxon>
        <taxon>Viridiplantae</taxon>
        <taxon>Streptophyta</taxon>
        <taxon>Embryophyta</taxon>
        <taxon>Tracheophyta</taxon>
        <taxon>Spermatophyta</taxon>
        <taxon>Magnoliopsida</taxon>
        <taxon>eudicotyledons</taxon>
        <taxon>Gunneridae</taxon>
        <taxon>Pentapetalae</taxon>
        <taxon>rosids</taxon>
        <taxon>malvids</taxon>
        <taxon>Malvales</taxon>
        <taxon>Dipterocarpaceae</taxon>
        <taxon>Rubroshorea</taxon>
    </lineage>
</organism>
<dbReference type="InterPro" id="IPR013103">
    <property type="entry name" value="RVT_2"/>
</dbReference>
<dbReference type="EMBL" id="BPVZ01000095">
    <property type="protein sequence ID" value="GKV32421.1"/>
    <property type="molecule type" value="Genomic_DNA"/>
</dbReference>
<evidence type="ECO:0000313" key="4">
    <source>
        <dbReference type="EMBL" id="GKV32421.1"/>
    </source>
</evidence>
<evidence type="ECO:0000259" key="3">
    <source>
        <dbReference type="Pfam" id="PF25597"/>
    </source>
</evidence>
<reference evidence="4 5" key="1">
    <citation type="journal article" date="2021" name="Commun. Biol.">
        <title>The genome of Shorea leprosula (Dipterocarpaceae) highlights the ecological relevance of drought in aseasonal tropical rainforests.</title>
        <authorList>
            <person name="Ng K.K.S."/>
            <person name="Kobayashi M.J."/>
            <person name="Fawcett J.A."/>
            <person name="Hatakeyama M."/>
            <person name="Paape T."/>
            <person name="Ng C.H."/>
            <person name="Ang C.C."/>
            <person name="Tnah L.H."/>
            <person name="Lee C.T."/>
            <person name="Nishiyama T."/>
            <person name="Sese J."/>
            <person name="O'Brien M.J."/>
            <person name="Copetti D."/>
            <person name="Mohd Noor M.I."/>
            <person name="Ong R.C."/>
            <person name="Putra M."/>
            <person name="Sireger I.Z."/>
            <person name="Indrioko S."/>
            <person name="Kosugi Y."/>
            <person name="Izuno A."/>
            <person name="Isagi Y."/>
            <person name="Lee S.L."/>
            <person name="Shimizu K.K."/>
        </authorList>
    </citation>
    <scope>NUCLEOTIDE SEQUENCE [LARGE SCALE GENOMIC DNA]</scope>
    <source>
        <strain evidence="4">214</strain>
    </source>
</reference>
<evidence type="ECO:0000313" key="5">
    <source>
        <dbReference type="Proteomes" id="UP001054252"/>
    </source>
</evidence>
<gene>
    <name evidence="4" type="ORF">SLEP1_g41032</name>
</gene>
<feature type="domain" description="Reverse transcriptase Ty1/copia-type" evidence="2">
    <location>
        <begin position="134"/>
        <end position="202"/>
    </location>
</feature>
<evidence type="ECO:0000259" key="2">
    <source>
        <dbReference type="Pfam" id="PF07727"/>
    </source>
</evidence>
<dbReference type="AlphaFoldDB" id="A0AAV5L5F0"/>
<evidence type="ECO:0008006" key="6">
    <source>
        <dbReference type="Google" id="ProtNLM"/>
    </source>
</evidence>
<feature type="domain" description="Retroviral polymerase SH3-like" evidence="3">
    <location>
        <begin position="2"/>
        <end position="53"/>
    </location>
</feature>
<comment type="caution">
    <text evidence="4">The sequence shown here is derived from an EMBL/GenBank/DDBJ whole genome shotgun (WGS) entry which is preliminary data.</text>
</comment>
<evidence type="ECO:0000256" key="1">
    <source>
        <dbReference type="SAM" id="MobiDB-lite"/>
    </source>
</evidence>
<keyword evidence="5" id="KW-1185">Reference proteome</keyword>
<protein>
    <recommendedName>
        <fullName evidence="6">Reverse transcriptase Ty1/copia-type domain-containing protein</fullName>
    </recommendedName>
</protein>
<dbReference type="InterPro" id="IPR057670">
    <property type="entry name" value="SH3_retrovirus"/>
</dbReference>
<dbReference type="Proteomes" id="UP001054252">
    <property type="component" value="Unassembled WGS sequence"/>
</dbReference>
<name>A0AAV5L5F0_9ROSI</name>
<sequence length="203" mass="22851">MSKLDDKGEKCIFLGVSDHSKAYRLYNPLTKKVVISRDVVFDEASTWSWTKKSRRQILADFENGEDLTTVEESLPTAAELSTGGSLPITPELESGTSSRPQRKKSRPTWLEDYEVTDLPQDDVPVTHFALFADCDLQKGHKTIGVKWIYKTKLKENGEVDKFKACLVAKGYKQEFGIDYQEVFAPVARMDTIRLVIGLAAQNS</sequence>
<dbReference type="Pfam" id="PF07727">
    <property type="entry name" value="RVT_2"/>
    <property type="match status" value="1"/>
</dbReference>
<accession>A0AAV5L5F0</accession>